<dbReference type="InterPro" id="IPR006710">
    <property type="entry name" value="Glyco_hydro_43"/>
</dbReference>
<evidence type="ECO:0000256" key="4">
    <source>
        <dbReference type="ARBA" id="ARBA00023295"/>
    </source>
</evidence>
<dbReference type="InterPro" id="IPR050727">
    <property type="entry name" value="GH43_arabinanases"/>
</dbReference>
<feature type="non-terminal residue" evidence="5">
    <location>
        <position position="188"/>
    </location>
</feature>
<dbReference type="AlphaFoldDB" id="A0A6I0K2Q1"/>
<reference evidence="5 6" key="1">
    <citation type="journal article" date="2019" name="Nat. Med.">
        <title>A library of human gut bacterial isolates paired with longitudinal multiomics data enables mechanistic microbiome research.</title>
        <authorList>
            <person name="Poyet M."/>
            <person name="Groussin M."/>
            <person name="Gibbons S.M."/>
            <person name="Avila-Pacheco J."/>
            <person name="Jiang X."/>
            <person name="Kearney S.M."/>
            <person name="Perrotta A.R."/>
            <person name="Berdy B."/>
            <person name="Zhao S."/>
            <person name="Lieberman T.D."/>
            <person name="Swanson P.K."/>
            <person name="Smith M."/>
            <person name="Roesemann S."/>
            <person name="Alexander J.E."/>
            <person name="Rich S.A."/>
            <person name="Livny J."/>
            <person name="Vlamakis H."/>
            <person name="Clish C."/>
            <person name="Bullock K."/>
            <person name="Deik A."/>
            <person name="Scott J."/>
            <person name="Pierce K.A."/>
            <person name="Xavier R.J."/>
            <person name="Alm E.J."/>
        </authorList>
    </citation>
    <scope>NUCLEOTIDE SEQUENCE [LARGE SCALE GENOMIC DNA]</scope>
    <source>
        <strain evidence="5 6">BIOML-A27</strain>
    </source>
</reference>
<dbReference type="GO" id="GO:0004553">
    <property type="term" value="F:hydrolase activity, hydrolyzing O-glycosyl compounds"/>
    <property type="evidence" value="ECO:0007669"/>
    <property type="project" value="InterPro"/>
</dbReference>
<organism evidence="5 6">
    <name type="scientific">Bacteroides uniformis</name>
    <dbReference type="NCBI Taxonomy" id="820"/>
    <lineage>
        <taxon>Bacteria</taxon>
        <taxon>Pseudomonadati</taxon>
        <taxon>Bacteroidota</taxon>
        <taxon>Bacteroidia</taxon>
        <taxon>Bacteroidales</taxon>
        <taxon>Bacteroidaceae</taxon>
        <taxon>Bacteroides</taxon>
    </lineage>
</organism>
<keyword evidence="4" id="KW-0326">Glycosidase</keyword>
<dbReference type="RefSeq" id="WP_151856532.1">
    <property type="nucleotide sequence ID" value="NZ_WCUG01000174.1"/>
</dbReference>
<dbReference type="InterPro" id="IPR023296">
    <property type="entry name" value="Glyco_hydro_beta-prop_sf"/>
</dbReference>
<evidence type="ECO:0000313" key="6">
    <source>
        <dbReference type="Proteomes" id="UP000433928"/>
    </source>
</evidence>
<dbReference type="Gene3D" id="2.115.10.20">
    <property type="entry name" value="Glycosyl hydrolase domain, family 43"/>
    <property type="match status" value="1"/>
</dbReference>
<dbReference type="SUPFAM" id="SSF75005">
    <property type="entry name" value="Arabinanase/levansucrase/invertase"/>
    <property type="match status" value="1"/>
</dbReference>
<keyword evidence="3 5" id="KW-0378">Hydrolase</keyword>
<evidence type="ECO:0000256" key="2">
    <source>
        <dbReference type="ARBA" id="ARBA00009865"/>
    </source>
</evidence>
<accession>A0A6I0K2Q1</accession>
<comment type="similarity">
    <text evidence="2">Belongs to the glycosyl hydrolase 43 family.</text>
</comment>
<comment type="pathway">
    <text evidence="1">Glycan metabolism; L-arabinan degradation.</text>
</comment>
<dbReference type="Pfam" id="PF04616">
    <property type="entry name" value="Glyco_hydro_43"/>
    <property type="match status" value="1"/>
</dbReference>
<evidence type="ECO:0000256" key="1">
    <source>
        <dbReference type="ARBA" id="ARBA00004834"/>
    </source>
</evidence>
<dbReference type="PANTHER" id="PTHR43301:SF3">
    <property type="entry name" value="ARABINAN ENDO-1,5-ALPHA-L-ARABINOSIDASE A-RELATED"/>
    <property type="match status" value="1"/>
</dbReference>
<comment type="caution">
    <text evidence="5">The sequence shown here is derived from an EMBL/GenBank/DDBJ whole genome shotgun (WGS) entry which is preliminary data.</text>
</comment>
<dbReference type="Proteomes" id="UP000433928">
    <property type="component" value="Unassembled WGS sequence"/>
</dbReference>
<proteinExistence type="inferred from homology"/>
<name>A0A6I0K2Q1_BACUN</name>
<dbReference type="PANTHER" id="PTHR43301">
    <property type="entry name" value="ARABINAN ENDO-1,5-ALPHA-L-ARABINOSIDASE"/>
    <property type="match status" value="1"/>
</dbReference>
<dbReference type="GO" id="GO:0005975">
    <property type="term" value="P:carbohydrate metabolic process"/>
    <property type="evidence" value="ECO:0007669"/>
    <property type="project" value="InterPro"/>
</dbReference>
<evidence type="ECO:0000256" key="3">
    <source>
        <dbReference type="ARBA" id="ARBA00022801"/>
    </source>
</evidence>
<evidence type="ECO:0000313" key="5">
    <source>
        <dbReference type="EMBL" id="KAB4162466.1"/>
    </source>
</evidence>
<gene>
    <name evidence="5" type="ORF">GAQ59_23475</name>
</gene>
<protein>
    <submittedName>
        <fullName evidence="5">Family 43 glycosylhydrolase</fullName>
    </submittedName>
</protein>
<dbReference type="EMBL" id="WCUG01000174">
    <property type="protein sequence ID" value="KAB4162466.1"/>
    <property type="molecule type" value="Genomic_DNA"/>
</dbReference>
<sequence>MKILFHFTITLFVLNLVACNQTKSPEPIKQYTFIGGKEGDKIDTTSFDSLQLSDPFILADEETQMYYLVGSGGSLWKSTNMKKWTGPYQYITVDTTSWIGTAPRIWAPELHKYKGKYYCFVTFTNPKIIVDTVPDRYNVQRRATHILTSDKAAGPYHPISDKNYLPEDWSTLDGTFWEEDGVPYMVFC</sequence>